<dbReference type="PANTHER" id="PTHR15615:SF112">
    <property type="entry name" value="CYCLIN, PUTATIVE-RELATED"/>
    <property type="match status" value="1"/>
</dbReference>
<dbReference type="Pfam" id="PF08613">
    <property type="entry name" value="Cyclin"/>
    <property type="match status" value="1"/>
</dbReference>
<evidence type="ECO:0000256" key="1">
    <source>
        <dbReference type="SAM" id="MobiDB-lite"/>
    </source>
</evidence>
<dbReference type="Gene3D" id="1.10.472.10">
    <property type="entry name" value="Cyclin-like"/>
    <property type="match status" value="1"/>
</dbReference>
<dbReference type="PANTHER" id="PTHR15615">
    <property type="match status" value="1"/>
</dbReference>
<dbReference type="Proteomes" id="UP000283634">
    <property type="component" value="Unassembled WGS sequence"/>
</dbReference>
<feature type="region of interest" description="Disordered" evidence="1">
    <location>
        <begin position="1"/>
        <end position="50"/>
    </location>
</feature>
<reference evidence="2 3" key="1">
    <citation type="journal article" date="2018" name="BMC Genomics">
        <title>Genomic comparison of Trypanosoma conorhini and Trypanosoma rangeli to Trypanosoma cruzi strains of high and low virulence.</title>
        <authorList>
            <person name="Bradwell K.R."/>
            <person name="Koparde V.N."/>
            <person name="Matveyev A.V."/>
            <person name="Serrano M.G."/>
            <person name="Alves J.M."/>
            <person name="Parikh H."/>
            <person name="Huang B."/>
            <person name="Lee V."/>
            <person name="Espinosa-Alvarez O."/>
            <person name="Ortiz P.A."/>
            <person name="Costa-Martins A.G."/>
            <person name="Teixeira M.M."/>
            <person name="Buck G.A."/>
        </authorList>
    </citation>
    <scope>NUCLEOTIDE SEQUENCE [LARGE SCALE GENOMIC DNA]</scope>
    <source>
        <strain evidence="2 3">AM80</strain>
    </source>
</reference>
<accession>A0A422P2K5</accession>
<comment type="caution">
    <text evidence="2">The sequence shown here is derived from an EMBL/GenBank/DDBJ whole genome shotgun (WGS) entry which is preliminary data.</text>
</comment>
<sequence>MTTTATATAATEMPMEHTSSAVDVQRKKPRVPRSFSDPQEPPAAAAPAETLSACSRMGDTDRSILFESVRRSRPAAGANAWTATGSVSAASLDWDSSVSNVPNTPRAAPAAMRVSGETAGGQPAISTSWNFSDDTLTRWEVNSSATAERQGGADVARAGAAKMHPVMSTQSEDIRHPNQIGSGNALIERNEWCRQHQQQRQQPHDMMVSHLNSYSNPNGHFQAAYIFPSKKTLSCNSVQHHGGAPRHHQTQQQQQQHNCIYVVGAPRRCHRRRGFGAAAVEAIRSRALKGASSPQHNTPSPMFKGRKQHVRSCHTNDQEPHVGFPVPLPRSKLLLWGKEEPATPVDGEVKTNFSASGSELGSWMVGENTSTAFLLSAIAPFYDCAIQQLIIQCERRVANEPVGVNGILCHQNTDTLQQQQFSSFFASIRSFDMQPSESFKPLSASPAKFSSPQLTFSMQPRRYSSECLQQQQQQQQPQQQRNGMEELGLSNSIEPTHGERHRKGGEGTQPEGAATGSLFTLLSEESQEQDKTPTVVQQLIESIGLHVAYGDAAPMALIGALVYISRITLQCACEHFGVTTANWYRLITIAILVATKMYVDGSRRWNERIANAAGLSLKEVNKLELDFLFLIDFALLIKEEEVEAWAEWMESVAKRRGMSSQLRAFIFGRSSGLPSTATTPISSCAGEEAPPLSLLHMPATPMSLTPANMTPQSNAHLSPGVMQSSLRGSQRLSMSSITEFAEKCLRGNQQLHLPPSPIQACEAPRSFSPSPMQDLPDFRKTERLFSVVHAPEEPLTPPSLQRMSRLFEDALTPMVWTPPKQQTMSPIEFFKRSLLVECACSGGTPLERGRHGMEESQVSTCRNDVQRLEFDAFDREQTPPHRPLNVLSPPERLDMTLPPPGVGYDGFTNLSRSSGNKGIGPTNGTAFPAALPHAAYSVRASQDKTVQGYAANALAFSCADAQSKQNKVATTAVTPHVKSHSRGGKLMHVISQVREVIGATRSVVRGTPLNMLGIDADGNGGTDMEERDLYNNDKEVDDYDAAECEEEEGHDEFEDDFEDDRENIFTRFHPVPTHSPPA</sequence>
<feature type="region of interest" description="Disordered" evidence="1">
    <location>
        <begin position="465"/>
        <end position="484"/>
    </location>
</feature>
<evidence type="ECO:0000313" key="2">
    <source>
        <dbReference type="EMBL" id="RNF11942.1"/>
    </source>
</evidence>
<dbReference type="OMA" id="VATKMYV"/>
<dbReference type="InterPro" id="IPR013922">
    <property type="entry name" value="Cyclin_PHO80-like"/>
</dbReference>
<dbReference type="GO" id="GO:0019901">
    <property type="term" value="F:protein kinase binding"/>
    <property type="evidence" value="ECO:0007669"/>
    <property type="project" value="InterPro"/>
</dbReference>
<organism evidence="2 3">
    <name type="scientific">Trypanosoma rangeli</name>
    <dbReference type="NCBI Taxonomy" id="5698"/>
    <lineage>
        <taxon>Eukaryota</taxon>
        <taxon>Discoba</taxon>
        <taxon>Euglenozoa</taxon>
        <taxon>Kinetoplastea</taxon>
        <taxon>Metakinetoplastina</taxon>
        <taxon>Trypanosomatida</taxon>
        <taxon>Trypanosomatidae</taxon>
        <taxon>Trypanosoma</taxon>
        <taxon>Herpetosoma</taxon>
    </lineage>
</organism>
<feature type="compositionally biased region" description="Low complexity" evidence="1">
    <location>
        <begin position="1"/>
        <end position="11"/>
    </location>
</feature>
<feature type="region of interest" description="Disordered" evidence="1">
    <location>
        <begin position="103"/>
        <end position="126"/>
    </location>
</feature>
<dbReference type="GeneID" id="40324570"/>
<proteinExistence type="predicted"/>
<dbReference type="RefSeq" id="XP_029242476.1">
    <property type="nucleotide sequence ID" value="XM_029377708.1"/>
</dbReference>
<feature type="compositionally biased region" description="Low complexity" evidence="1">
    <location>
        <begin position="469"/>
        <end position="480"/>
    </location>
</feature>
<name>A0A422P2K5_TRYRA</name>
<protein>
    <submittedName>
        <fullName evidence="2">Putative CYC2-like cyclin, putative,G1 cyclin CycE4</fullName>
    </submittedName>
</protein>
<dbReference type="OrthoDB" id="244495at2759"/>
<gene>
    <name evidence="2" type="ORF">TraAM80_00637</name>
</gene>
<dbReference type="VEuPathDB" id="TriTrypDB:TRSC58_00584"/>
<feature type="region of interest" description="Disordered" evidence="1">
    <location>
        <begin position="489"/>
        <end position="513"/>
    </location>
</feature>
<dbReference type="AlphaFoldDB" id="A0A422P2K5"/>
<dbReference type="EMBL" id="MKGL01000011">
    <property type="protein sequence ID" value="RNF11942.1"/>
    <property type="molecule type" value="Genomic_DNA"/>
</dbReference>
<evidence type="ECO:0000313" key="3">
    <source>
        <dbReference type="Proteomes" id="UP000283634"/>
    </source>
</evidence>
<keyword evidence="3" id="KW-1185">Reference proteome</keyword>